<protein>
    <submittedName>
        <fullName evidence="1">Quinone oxidoreductase</fullName>
    </submittedName>
</protein>
<accession>R7ZHW6</accession>
<reference evidence="1 2" key="1">
    <citation type="submission" date="2013-04" db="EMBL/GenBank/DDBJ databases">
        <title>Draft genome of the heavy metal tolerant bacterium Lysinibacillus sphaericus strain OT4b.31.</title>
        <authorList>
            <person name="Pena-Montenegro T.D."/>
            <person name="Dussan J."/>
        </authorList>
    </citation>
    <scope>NUCLEOTIDE SEQUENCE [LARGE SCALE GENOMIC DNA]</scope>
    <source>
        <strain evidence="1 2">OT4b.31</strain>
    </source>
</reference>
<evidence type="ECO:0000313" key="1">
    <source>
        <dbReference type="EMBL" id="EON73717.1"/>
    </source>
</evidence>
<dbReference type="HOGENOM" id="CLU_3412655_0_0_9"/>
<organism evidence="1 2">
    <name type="scientific">Lysinibacillus sphaericus OT4b.31</name>
    <dbReference type="NCBI Taxonomy" id="1285586"/>
    <lineage>
        <taxon>Bacteria</taxon>
        <taxon>Bacillati</taxon>
        <taxon>Bacillota</taxon>
        <taxon>Bacilli</taxon>
        <taxon>Bacillales</taxon>
        <taxon>Bacillaceae</taxon>
        <taxon>Lysinibacillus</taxon>
    </lineage>
</organism>
<dbReference type="Gene3D" id="3.90.180.10">
    <property type="entry name" value="Medium-chain alcohol dehydrogenases, catalytic domain"/>
    <property type="match status" value="1"/>
</dbReference>
<name>R7ZHW6_LYSSH</name>
<dbReference type="EMBL" id="AQPX01000008">
    <property type="protein sequence ID" value="EON73717.1"/>
    <property type="molecule type" value="Genomic_DNA"/>
</dbReference>
<gene>
    <name evidence="1" type="ORF">H131_03609</name>
</gene>
<dbReference type="Proteomes" id="UP000013911">
    <property type="component" value="Unassembled WGS sequence"/>
</dbReference>
<evidence type="ECO:0000313" key="2">
    <source>
        <dbReference type="Proteomes" id="UP000013911"/>
    </source>
</evidence>
<sequence>MIAFPKNGAYAEYVVANEQVVFKIPQDV</sequence>
<proteinExistence type="predicted"/>
<dbReference type="AlphaFoldDB" id="R7ZHW6"/>
<comment type="caution">
    <text evidence="1">The sequence shown here is derived from an EMBL/GenBank/DDBJ whole genome shotgun (WGS) entry which is preliminary data.</text>
</comment>